<feature type="non-terminal residue" evidence="1">
    <location>
        <position position="1"/>
    </location>
</feature>
<proteinExistence type="predicted"/>
<gene>
    <name evidence="1" type="ORF">Sangu_3125500</name>
</gene>
<sequence>KMSKKRLTMIMETNKFNGTNCNDLLRNLRIVLDFENNGYVFHKPLLPTAFPEGSLPEKRVTFDKWLEANRKIHNIILASITNDRGQGQMMSVCMHYQLKWLLEEGGPTTPLQPRYVCD</sequence>
<protein>
    <submittedName>
        <fullName evidence="1">Uncharacterized protein</fullName>
    </submittedName>
</protein>
<organism evidence="1">
    <name type="scientific">Sesamum angustifolium</name>
    <dbReference type="NCBI Taxonomy" id="2727405"/>
    <lineage>
        <taxon>Eukaryota</taxon>
        <taxon>Viridiplantae</taxon>
        <taxon>Streptophyta</taxon>
        <taxon>Embryophyta</taxon>
        <taxon>Tracheophyta</taxon>
        <taxon>Spermatophyta</taxon>
        <taxon>Magnoliopsida</taxon>
        <taxon>eudicotyledons</taxon>
        <taxon>Gunneridae</taxon>
        <taxon>Pentapetalae</taxon>
        <taxon>asterids</taxon>
        <taxon>lamiids</taxon>
        <taxon>Lamiales</taxon>
        <taxon>Pedaliaceae</taxon>
        <taxon>Sesamum</taxon>
    </lineage>
</organism>
<reference evidence="1" key="1">
    <citation type="submission" date="2020-06" db="EMBL/GenBank/DDBJ databases">
        <authorList>
            <person name="Li T."/>
            <person name="Hu X."/>
            <person name="Zhang T."/>
            <person name="Song X."/>
            <person name="Zhang H."/>
            <person name="Dai N."/>
            <person name="Sheng W."/>
            <person name="Hou X."/>
            <person name="Wei L."/>
        </authorList>
    </citation>
    <scope>NUCLEOTIDE SEQUENCE</scope>
    <source>
        <strain evidence="1">G01</strain>
        <tissue evidence="1">Leaf</tissue>
    </source>
</reference>
<evidence type="ECO:0000313" key="1">
    <source>
        <dbReference type="EMBL" id="KAL0300352.1"/>
    </source>
</evidence>
<accession>A0AAW2K270</accession>
<dbReference type="AlphaFoldDB" id="A0AAW2K270"/>
<dbReference type="EMBL" id="JACGWK010000346">
    <property type="protein sequence ID" value="KAL0300352.1"/>
    <property type="molecule type" value="Genomic_DNA"/>
</dbReference>
<comment type="caution">
    <text evidence="1">The sequence shown here is derived from an EMBL/GenBank/DDBJ whole genome shotgun (WGS) entry which is preliminary data.</text>
</comment>
<reference evidence="1" key="2">
    <citation type="journal article" date="2024" name="Plant">
        <title>Genomic evolution and insights into agronomic trait innovations of Sesamum species.</title>
        <authorList>
            <person name="Miao H."/>
            <person name="Wang L."/>
            <person name="Qu L."/>
            <person name="Liu H."/>
            <person name="Sun Y."/>
            <person name="Le M."/>
            <person name="Wang Q."/>
            <person name="Wei S."/>
            <person name="Zheng Y."/>
            <person name="Lin W."/>
            <person name="Duan Y."/>
            <person name="Cao H."/>
            <person name="Xiong S."/>
            <person name="Wang X."/>
            <person name="Wei L."/>
            <person name="Li C."/>
            <person name="Ma Q."/>
            <person name="Ju M."/>
            <person name="Zhao R."/>
            <person name="Li G."/>
            <person name="Mu C."/>
            <person name="Tian Q."/>
            <person name="Mei H."/>
            <person name="Zhang T."/>
            <person name="Gao T."/>
            <person name="Zhang H."/>
        </authorList>
    </citation>
    <scope>NUCLEOTIDE SEQUENCE</scope>
    <source>
        <strain evidence="1">G01</strain>
    </source>
</reference>
<name>A0AAW2K270_9LAMI</name>